<evidence type="ECO:0000313" key="1">
    <source>
        <dbReference type="EMBL" id="MEE7489852.1"/>
    </source>
</evidence>
<accession>A0ABU7TJC9</accession>
<keyword evidence="2" id="KW-1185">Reference proteome</keyword>
<reference evidence="1 2" key="1">
    <citation type="journal article" date="2012" name="Genet. Mol. Biol.">
        <title>Analysis of 16S rRNA and mxaF genes revealing insights into Methylobacterium niche-specific plant association.</title>
        <authorList>
            <person name="Dourado M.N."/>
            <person name="Andreote F.D."/>
            <person name="Dini-Andreote F."/>
            <person name="Conti R."/>
            <person name="Araujo J.M."/>
            <person name="Araujo W.L."/>
        </authorList>
    </citation>
    <scope>NUCLEOTIDE SEQUENCE [LARGE SCALE GENOMIC DNA]</scope>
    <source>
        <strain evidence="1 2">TC3-10</strain>
    </source>
</reference>
<protein>
    <recommendedName>
        <fullName evidence="3">HNH endonuclease</fullName>
    </recommendedName>
</protein>
<name>A0ABU7TJC9_9HYPH</name>
<dbReference type="RefSeq" id="WP_331300995.1">
    <property type="nucleotide sequence ID" value="NZ_MLCA01000001.1"/>
</dbReference>
<organism evidence="1 2">
    <name type="scientific">Methylobacterium oryzae</name>
    <dbReference type="NCBI Taxonomy" id="334852"/>
    <lineage>
        <taxon>Bacteria</taxon>
        <taxon>Pseudomonadati</taxon>
        <taxon>Pseudomonadota</taxon>
        <taxon>Alphaproteobacteria</taxon>
        <taxon>Hyphomicrobiales</taxon>
        <taxon>Methylobacteriaceae</taxon>
        <taxon>Methylobacterium</taxon>
    </lineage>
</organism>
<sequence length="98" mass="10825">MSNWPRSQVSSVPLPPPAQLLTAIRAEQARRRERAERDRIGTRCASLAGFVQEAWHVLEPNQPYVHGGHIEALCAWALDNGAAIEAANYGHDSTKTRP</sequence>
<dbReference type="EMBL" id="MLCA01000001">
    <property type="protein sequence ID" value="MEE7489852.1"/>
    <property type="molecule type" value="Genomic_DNA"/>
</dbReference>
<proteinExistence type="predicted"/>
<comment type="caution">
    <text evidence="1">The sequence shown here is derived from an EMBL/GenBank/DDBJ whole genome shotgun (WGS) entry which is preliminary data.</text>
</comment>
<dbReference type="Proteomes" id="UP001355206">
    <property type="component" value="Unassembled WGS sequence"/>
</dbReference>
<evidence type="ECO:0008006" key="3">
    <source>
        <dbReference type="Google" id="ProtNLM"/>
    </source>
</evidence>
<gene>
    <name evidence="1" type="ORF">MOTC310_04960</name>
</gene>
<evidence type="ECO:0000313" key="2">
    <source>
        <dbReference type="Proteomes" id="UP001355206"/>
    </source>
</evidence>